<protein>
    <submittedName>
        <fullName evidence="1">Uncharacterized protein</fullName>
    </submittedName>
</protein>
<organism evidence="1 2">
    <name type="scientific">Aeromonas bestiarum</name>
    <dbReference type="NCBI Taxonomy" id="105751"/>
    <lineage>
        <taxon>Bacteria</taxon>
        <taxon>Pseudomonadati</taxon>
        <taxon>Pseudomonadota</taxon>
        <taxon>Gammaproteobacteria</taxon>
        <taxon>Aeromonadales</taxon>
        <taxon>Aeromonadaceae</taxon>
        <taxon>Aeromonas</taxon>
    </lineage>
</organism>
<comment type="caution">
    <text evidence="1">The sequence shown here is derived from an EMBL/GenBank/DDBJ whole genome shotgun (WGS) entry which is preliminary data.</text>
</comment>
<proteinExistence type="predicted"/>
<name>A0ABT7Q2A8_9GAMM</name>
<evidence type="ECO:0000313" key="2">
    <source>
        <dbReference type="Proteomes" id="UP001168107"/>
    </source>
</evidence>
<accession>A0ABT7Q2A8</accession>
<sequence length="210" mass="23578">MIETIRNVINPNVKVRHQDKQILFIEASDDAKLKKIIFNLTNFHTIGGGELKNAIVVSSDHTSELLKQFSHFINPDCADITRKCDYIIFHANENRLNVILCELKSSALGTTGRCPAQFEFSRKFASYIIEIAKTHGLFHLENFRPDEITTTFYKIVFLPGPAIAQYPVGVDNIVKKTMKTADDGVISIPLTVTSAGSCSIPWRHFLEALL</sequence>
<gene>
    <name evidence="1" type="ORF">OB935_14485</name>
</gene>
<reference evidence="1" key="1">
    <citation type="submission" date="2024-05" db="EMBL/GenBank/DDBJ databases">
        <title>WGS of Aeromonas isolates.</title>
        <authorList>
            <person name="Lee H."/>
        </authorList>
    </citation>
    <scope>NUCLEOTIDE SEQUENCE</scope>
    <source>
        <strain evidence="1">SU58-3</strain>
    </source>
</reference>
<dbReference type="RefSeq" id="WP_241325779.1">
    <property type="nucleotide sequence ID" value="NZ_JAOPLL010000007.1"/>
</dbReference>
<dbReference type="EMBL" id="JAOPLL010000007">
    <property type="protein sequence ID" value="MDM5073041.1"/>
    <property type="molecule type" value="Genomic_DNA"/>
</dbReference>
<dbReference type="Proteomes" id="UP001168107">
    <property type="component" value="Unassembled WGS sequence"/>
</dbReference>
<keyword evidence="2" id="KW-1185">Reference proteome</keyword>
<evidence type="ECO:0000313" key="1">
    <source>
        <dbReference type="EMBL" id="MDM5073041.1"/>
    </source>
</evidence>